<proteinExistence type="predicted"/>
<dbReference type="Proteomes" id="UP000054538">
    <property type="component" value="Unassembled WGS sequence"/>
</dbReference>
<dbReference type="EMBL" id="KN828925">
    <property type="protein sequence ID" value="KIK74372.1"/>
    <property type="molecule type" value="Genomic_DNA"/>
</dbReference>
<protein>
    <submittedName>
        <fullName evidence="1">Uncharacterized protein</fullName>
    </submittedName>
</protein>
<organism evidence="1 2">
    <name type="scientific">Paxillus rubicundulus Ve08.2h10</name>
    <dbReference type="NCBI Taxonomy" id="930991"/>
    <lineage>
        <taxon>Eukaryota</taxon>
        <taxon>Fungi</taxon>
        <taxon>Dikarya</taxon>
        <taxon>Basidiomycota</taxon>
        <taxon>Agaricomycotina</taxon>
        <taxon>Agaricomycetes</taxon>
        <taxon>Agaricomycetidae</taxon>
        <taxon>Boletales</taxon>
        <taxon>Paxilineae</taxon>
        <taxon>Paxillaceae</taxon>
        <taxon>Paxillus</taxon>
    </lineage>
</organism>
<reference evidence="1 2" key="1">
    <citation type="submission" date="2014-04" db="EMBL/GenBank/DDBJ databases">
        <authorList>
            <consortium name="DOE Joint Genome Institute"/>
            <person name="Kuo A."/>
            <person name="Kohler A."/>
            <person name="Jargeat P."/>
            <person name="Nagy L.G."/>
            <person name="Floudas D."/>
            <person name="Copeland A."/>
            <person name="Barry K.W."/>
            <person name="Cichocki N."/>
            <person name="Veneault-Fourrey C."/>
            <person name="LaButti K."/>
            <person name="Lindquist E.A."/>
            <person name="Lipzen A."/>
            <person name="Lundell T."/>
            <person name="Morin E."/>
            <person name="Murat C."/>
            <person name="Sun H."/>
            <person name="Tunlid A."/>
            <person name="Henrissat B."/>
            <person name="Grigoriev I.V."/>
            <person name="Hibbett D.S."/>
            <person name="Martin F."/>
            <person name="Nordberg H.P."/>
            <person name="Cantor M.N."/>
            <person name="Hua S.X."/>
        </authorList>
    </citation>
    <scope>NUCLEOTIDE SEQUENCE [LARGE SCALE GENOMIC DNA]</scope>
    <source>
        <strain evidence="1 2">Ve08.2h10</strain>
    </source>
</reference>
<accession>A0A0D0BSF1</accession>
<sequence length="59" mass="6844">DLTEELSIPQLPELLQQFLFQMDHPDDPQEMYNIPLVECPQYNGKIQVFNSASATFFVL</sequence>
<evidence type="ECO:0000313" key="1">
    <source>
        <dbReference type="EMBL" id="KIK74372.1"/>
    </source>
</evidence>
<reference evidence="2" key="2">
    <citation type="submission" date="2015-01" db="EMBL/GenBank/DDBJ databases">
        <title>Evolutionary Origins and Diversification of the Mycorrhizal Mutualists.</title>
        <authorList>
            <consortium name="DOE Joint Genome Institute"/>
            <consortium name="Mycorrhizal Genomics Consortium"/>
            <person name="Kohler A."/>
            <person name="Kuo A."/>
            <person name="Nagy L.G."/>
            <person name="Floudas D."/>
            <person name="Copeland A."/>
            <person name="Barry K.W."/>
            <person name="Cichocki N."/>
            <person name="Veneault-Fourrey C."/>
            <person name="LaButti K."/>
            <person name="Lindquist E.A."/>
            <person name="Lipzen A."/>
            <person name="Lundell T."/>
            <person name="Morin E."/>
            <person name="Murat C."/>
            <person name="Riley R."/>
            <person name="Ohm R."/>
            <person name="Sun H."/>
            <person name="Tunlid A."/>
            <person name="Henrissat B."/>
            <person name="Grigoriev I.V."/>
            <person name="Hibbett D.S."/>
            <person name="Martin F."/>
        </authorList>
    </citation>
    <scope>NUCLEOTIDE SEQUENCE [LARGE SCALE GENOMIC DNA]</scope>
    <source>
        <strain evidence="2">Ve08.2h10</strain>
    </source>
</reference>
<gene>
    <name evidence="1" type="ORF">PAXRUDRAFT_175908</name>
</gene>
<dbReference type="OrthoDB" id="2686466at2759"/>
<dbReference type="HOGENOM" id="CLU_006344_15_2_1"/>
<name>A0A0D0BSF1_9AGAM</name>
<evidence type="ECO:0000313" key="2">
    <source>
        <dbReference type="Proteomes" id="UP000054538"/>
    </source>
</evidence>
<dbReference type="InParanoid" id="A0A0D0BSF1"/>
<dbReference type="STRING" id="930991.A0A0D0BSF1"/>
<feature type="non-terminal residue" evidence="1">
    <location>
        <position position="1"/>
    </location>
</feature>
<dbReference type="AlphaFoldDB" id="A0A0D0BSF1"/>
<keyword evidence="2" id="KW-1185">Reference proteome</keyword>